<dbReference type="RefSeq" id="WP_167475061.1">
    <property type="nucleotide sequence ID" value="NZ_CP046172.1"/>
</dbReference>
<dbReference type="InterPro" id="IPR029063">
    <property type="entry name" value="SAM-dependent_MTases_sf"/>
</dbReference>
<sequence length="398" mass="43827">MNLNDENVLAAQLISIADGVYEESAARLGEIGADAVAEAVLTEIAWRARAANPPTQPVTAVFELSYEGKQFDYLLTLGAEQPAVGPGTLADPWLVVRQDLVELLRAVYGPPDAVNATRAITLKDEPGPASFAPDDPFRVAREAAGVAADQIVTACSPYHYDLNTLSLRYGSDKWGGHWYTQHYERHFEPLRNSRVRVLELGIGGYTAPNVGGASLRMWKQYFRRGLVFGLDYFDKSGIAEPRLQPLRGDQGNAAFLSELGSALGPFDIIIDDGSHISGDVITSFEALFAHLRPGGLYVVEDTQTSYWSGWGGSSTRLDDASTSIGYLKTLVDALHRQDFEQDAARESRPHDEWIGAAHFYHNLAVIEKRRNGEQSAPSWVPRHTNPMEWMKPKEGEQA</sequence>
<evidence type="ECO:0000313" key="9">
    <source>
        <dbReference type="Proteomes" id="UP000503540"/>
    </source>
</evidence>
<protein>
    <submittedName>
        <fullName evidence="8">Class I SAM-dependent methyltransferase</fullName>
    </submittedName>
</protein>
<evidence type="ECO:0000313" key="8">
    <source>
        <dbReference type="EMBL" id="QIS12369.1"/>
    </source>
</evidence>
<dbReference type="SUPFAM" id="SSF53335">
    <property type="entry name" value="S-adenosyl-L-methionine-dependent methyltransferases"/>
    <property type="match status" value="1"/>
</dbReference>
<comment type="pathway">
    <text evidence="1">Antibiotic biosynthesis.</text>
</comment>
<reference evidence="8 9" key="1">
    <citation type="journal article" date="2019" name="ACS Chem. Biol.">
        <title>Identification and Mobilization of a Cryptic Antibiotic Biosynthesis Gene Locus from a Human-Pathogenic Nocardia Isolate.</title>
        <authorList>
            <person name="Herisse M."/>
            <person name="Ishida K."/>
            <person name="Porter J.L."/>
            <person name="Howden B."/>
            <person name="Hertweck C."/>
            <person name="Stinear T.P."/>
            <person name="Pidot S.J."/>
        </authorList>
    </citation>
    <scope>NUCLEOTIDE SEQUENCE [LARGE SCALE GENOMIC DNA]</scope>
    <source>
        <strain evidence="8 9">AUSMDU00012717</strain>
    </source>
</reference>
<keyword evidence="2 8" id="KW-0489">Methyltransferase</keyword>
<dbReference type="InterPro" id="IPR040800">
    <property type="entry name" value="MycE_N"/>
</dbReference>
<feature type="domain" description="Methyltransferase MycE N-terminal" evidence="7">
    <location>
        <begin position="12"/>
        <end position="117"/>
    </location>
</feature>
<organism evidence="8 9">
    <name type="scientific">Nocardia arthritidis</name>
    <dbReference type="NCBI Taxonomy" id="228602"/>
    <lineage>
        <taxon>Bacteria</taxon>
        <taxon>Bacillati</taxon>
        <taxon>Actinomycetota</taxon>
        <taxon>Actinomycetes</taxon>
        <taxon>Mycobacteriales</taxon>
        <taxon>Nocardiaceae</taxon>
        <taxon>Nocardia</taxon>
    </lineage>
</organism>
<dbReference type="GO" id="GO:0032259">
    <property type="term" value="P:methylation"/>
    <property type="evidence" value="ECO:0007669"/>
    <property type="project" value="UniProtKB-KW"/>
</dbReference>
<feature type="region of interest" description="Disordered" evidence="6">
    <location>
        <begin position="372"/>
        <end position="398"/>
    </location>
</feature>
<evidence type="ECO:0000256" key="4">
    <source>
        <dbReference type="ARBA" id="ARBA00022691"/>
    </source>
</evidence>
<evidence type="ECO:0000256" key="3">
    <source>
        <dbReference type="ARBA" id="ARBA00022679"/>
    </source>
</evidence>
<dbReference type="AlphaFoldDB" id="A0A6G9YGL3"/>
<gene>
    <name evidence="8" type="ORF">F5544_22535</name>
</gene>
<evidence type="ECO:0000256" key="5">
    <source>
        <dbReference type="ARBA" id="ARBA00023194"/>
    </source>
</evidence>
<dbReference type="Proteomes" id="UP000503540">
    <property type="component" value="Chromosome"/>
</dbReference>
<dbReference type="Gene3D" id="3.40.50.150">
    <property type="entry name" value="Vaccinia Virus protein VP39"/>
    <property type="match status" value="1"/>
</dbReference>
<evidence type="ECO:0000259" key="7">
    <source>
        <dbReference type="Pfam" id="PF17843"/>
    </source>
</evidence>
<keyword evidence="5" id="KW-0045">Antibiotic biosynthesis</keyword>
<keyword evidence="3 8" id="KW-0808">Transferase</keyword>
<name>A0A6G9YGL3_9NOCA</name>
<keyword evidence="4" id="KW-0949">S-adenosyl-L-methionine</keyword>
<evidence type="ECO:0000256" key="1">
    <source>
        <dbReference type="ARBA" id="ARBA00004792"/>
    </source>
</evidence>
<dbReference type="EMBL" id="CP046172">
    <property type="protein sequence ID" value="QIS12369.1"/>
    <property type="molecule type" value="Genomic_DNA"/>
</dbReference>
<dbReference type="Pfam" id="PF17843">
    <property type="entry name" value="MycE_N"/>
    <property type="match status" value="1"/>
</dbReference>
<dbReference type="Gene3D" id="3.30.1050.30">
    <property type="match status" value="1"/>
</dbReference>
<keyword evidence="9" id="KW-1185">Reference proteome</keyword>
<dbReference type="GO" id="GO:0017000">
    <property type="term" value="P:antibiotic biosynthetic process"/>
    <property type="evidence" value="ECO:0007669"/>
    <property type="project" value="UniProtKB-KW"/>
</dbReference>
<evidence type="ECO:0000256" key="6">
    <source>
        <dbReference type="SAM" id="MobiDB-lite"/>
    </source>
</evidence>
<accession>A0A6G9YGL3</accession>
<dbReference type="GO" id="GO:0008168">
    <property type="term" value="F:methyltransferase activity"/>
    <property type="evidence" value="ECO:0007669"/>
    <property type="project" value="UniProtKB-KW"/>
</dbReference>
<dbReference type="KEGG" id="nah:F5544_22535"/>
<evidence type="ECO:0000256" key="2">
    <source>
        <dbReference type="ARBA" id="ARBA00022603"/>
    </source>
</evidence>
<proteinExistence type="predicted"/>